<dbReference type="PROSITE" id="PS00175">
    <property type="entry name" value="PG_MUTASE"/>
    <property type="match status" value="1"/>
</dbReference>
<dbReference type="InterPro" id="IPR004449">
    <property type="entry name" value="SixA"/>
</dbReference>
<dbReference type="InterPro" id="IPR029033">
    <property type="entry name" value="His_PPase_superfam"/>
</dbReference>
<dbReference type="SUPFAM" id="SSF53254">
    <property type="entry name" value="Phosphoglycerate mutase-like"/>
    <property type="match status" value="1"/>
</dbReference>
<proteinExistence type="predicted"/>
<dbReference type="RefSeq" id="WP_108923587.1">
    <property type="nucleotide sequence ID" value="NZ_CP029206.1"/>
</dbReference>
<evidence type="ECO:0000313" key="1">
    <source>
        <dbReference type="EMBL" id="AWI50943.1"/>
    </source>
</evidence>
<dbReference type="Proteomes" id="UP000244920">
    <property type="component" value="Chromosome"/>
</dbReference>
<reference evidence="2" key="1">
    <citation type="submission" date="2018-05" db="EMBL/GenBank/DDBJ databases">
        <title>Complete genome sequence of Actinobacillus porcitonsillarum reference strain 9953L55 (CCUG 46996).</title>
        <authorList>
            <person name="Dona V."/>
            <person name="Perreten V."/>
        </authorList>
    </citation>
    <scope>NUCLEOTIDE SEQUENCE [LARGE SCALE GENOMIC DNA]</scope>
    <source>
        <strain evidence="2">9953L55</strain>
    </source>
</reference>
<dbReference type="InterPro" id="IPR001345">
    <property type="entry name" value="PG/BPGM_mutase_AS"/>
</dbReference>
<accession>A0A2U8FJ07</accession>
<dbReference type="InterPro" id="IPR013078">
    <property type="entry name" value="His_Pase_superF_clade-1"/>
</dbReference>
<dbReference type="Gene3D" id="3.40.50.1240">
    <property type="entry name" value="Phosphoglycerate mutase-like"/>
    <property type="match status" value="1"/>
</dbReference>
<name>A0A2U8FJ07_9PAST</name>
<dbReference type="Pfam" id="PF00300">
    <property type="entry name" value="His_Phos_1"/>
    <property type="match status" value="1"/>
</dbReference>
<dbReference type="GO" id="GO:0005737">
    <property type="term" value="C:cytoplasm"/>
    <property type="evidence" value="ECO:0007669"/>
    <property type="project" value="InterPro"/>
</dbReference>
<dbReference type="EMBL" id="CP029206">
    <property type="protein sequence ID" value="AWI50943.1"/>
    <property type="molecule type" value="Genomic_DNA"/>
</dbReference>
<protein>
    <submittedName>
        <fullName evidence="1">Phosphohistidine phosphatase SixA</fullName>
    </submittedName>
</protein>
<dbReference type="NCBIfam" id="TIGR00249">
    <property type="entry name" value="sixA"/>
    <property type="match status" value="1"/>
</dbReference>
<dbReference type="GO" id="GO:0101006">
    <property type="term" value="F:protein histidine phosphatase activity"/>
    <property type="evidence" value="ECO:0007669"/>
    <property type="project" value="InterPro"/>
</dbReference>
<organism evidence="1 2">
    <name type="scientific">Actinobacillus porcitonsillarum</name>
    <dbReference type="NCBI Taxonomy" id="189834"/>
    <lineage>
        <taxon>Bacteria</taxon>
        <taxon>Pseudomonadati</taxon>
        <taxon>Pseudomonadota</taxon>
        <taxon>Gammaproteobacteria</taxon>
        <taxon>Pasteurellales</taxon>
        <taxon>Pasteurellaceae</taxon>
        <taxon>Actinobacillus</taxon>
    </lineage>
</organism>
<keyword evidence="2" id="KW-1185">Reference proteome</keyword>
<gene>
    <name evidence="1" type="primary">sixA</name>
    <name evidence="1" type="ORF">DDU33_05375</name>
</gene>
<sequence length="162" mass="18471">MKIWIMRHGEAGFNALTDSQRKLTEAGKRMAYQQGIYLGKQLNNEQNYLDKIIVSPYLRTQETWDEVEKGMQAVGFIPSFANVIETWEGITPSSSPEQVSDYLAFLESEGAKHVLLISHLPLVFDLVQHLTQYQQSVHFYPAVLAEIEWDGMIGKLLTVEKP</sequence>
<dbReference type="AlphaFoldDB" id="A0A2U8FJ07"/>
<dbReference type="KEGG" id="apor:DDU33_05375"/>
<dbReference type="SMART" id="SM00855">
    <property type="entry name" value="PGAM"/>
    <property type="match status" value="1"/>
</dbReference>
<dbReference type="CDD" id="cd07067">
    <property type="entry name" value="HP_PGM_like"/>
    <property type="match status" value="1"/>
</dbReference>
<evidence type="ECO:0000313" key="2">
    <source>
        <dbReference type="Proteomes" id="UP000244920"/>
    </source>
</evidence>